<protein>
    <recommendedName>
        <fullName evidence="1">VOC domain-containing protein</fullName>
    </recommendedName>
</protein>
<dbReference type="PANTHER" id="PTHR33993:SF14">
    <property type="entry name" value="GB|AAF24581.1"/>
    <property type="match status" value="1"/>
</dbReference>
<keyword evidence="3" id="KW-1185">Reference proteome</keyword>
<feature type="domain" description="VOC" evidence="1">
    <location>
        <begin position="2"/>
        <end position="117"/>
    </location>
</feature>
<gene>
    <name evidence="2" type="ordered locus">SVI_1968</name>
</gene>
<accession>D4ZJU0</accession>
<dbReference type="PROSITE" id="PS51819">
    <property type="entry name" value="VOC"/>
    <property type="match status" value="1"/>
</dbReference>
<dbReference type="OrthoDB" id="9793039at2"/>
<dbReference type="AlphaFoldDB" id="D4ZJU0"/>
<name>D4ZJU0_SHEVD</name>
<dbReference type="Gene3D" id="3.10.180.10">
    <property type="entry name" value="2,3-Dihydroxybiphenyl 1,2-Dioxygenase, domain 1"/>
    <property type="match status" value="1"/>
</dbReference>
<dbReference type="RefSeq" id="WP_013051244.1">
    <property type="nucleotide sequence ID" value="NC_014012.1"/>
</dbReference>
<dbReference type="SUPFAM" id="SSF54593">
    <property type="entry name" value="Glyoxalase/Bleomycin resistance protein/Dihydroxybiphenyl dioxygenase"/>
    <property type="match status" value="1"/>
</dbReference>
<dbReference type="HOGENOM" id="CLU_127592_2_0_6"/>
<evidence type="ECO:0000313" key="2">
    <source>
        <dbReference type="EMBL" id="BAJ01939.1"/>
    </source>
</evidence>
<dbReference type="STRING" id="637905.SVI_1968"/>
<dbReference type="InterPro" id="IPR029068">
    <property type="entry name" value="Glyas_Bleomycin-R_OHBP_Dase"/>
</dbReference>
<reference evidence="3" key="1">
    <citation type="journal article" date="2010" name="Mol. Biosyst.">
        <title>Complete genome sequence and comparative analysis of Shewanella violacea, a psychrophilic and piezophilic bacterium from deep sea floor sediments.</title>
        <authorList>
            <person name="Aono E."/>
            <person name="Baba T."/>
            <person name="Ara T."/>
            <person name="Nishi T."/>
            <person name="Nakamichi T."/>
            <person name="Inamoto E."/>
            <person name="Toyonaga H."/>
            <person name="Hasegawa M."/>
            <person name="Takai Y."/>
            <person name="Okumura Y."/>
            <person name="Baba M."/>
            <person name="Tomita M."/>
            <person name="Kato C."/>
            <person name="Oshima T."/>
            <person name="Nakasone K."/>
            <person name="Mori H."/>
        </authorList>
    </citation>
    <scope>NUCLEOTIDE SEQUENCE [LARGE SCALE GENOMIC DNA]</scope>
    <source>
        <strain evidence="3">JCM 10179 / CIP 106290 / LMG 19151 / DSS12</strain>
    </source>
</reference>
<dbReference type="InterPro" id="IPR037523">
    <property type="entry name" value="VOC_core"/>
</dbReference>
<dbReference type="InterPro" id="IPR052164">
    <property type="entry name" value="Anthracycline_SecMetBiosynth"/>
</dbReference>
<dbReference type="EMBL" id="AP011177">
    <property type="protein sequence ID" value="BAJ01939.1"/>
    <property type="molecule type" value="Genomic_DNA"/>
</dbReference>
<dbReference type="PANTHER" id="PTHR33993">
    <property type="entry name" value="GLYOXALASE-RELATED"/>
    <property type="match status" value="1"/>
</dbReference>
<proteinExistence type="predicted"/>
<dbReference type="KEGG" id="svo:SVI_1968"/>
<evidence type="ECO:0000259" key="1">
    <source>
        <dbReference type="PROSITE" id="PS51819"/>
    </source>
</evidence>
<sequence length="121" mass="13343">MNFNWQELHTPSFTASVAFYAETFGCTIREVPGRNGKRYGLIIPKDSAKPVAGIFETGSDEEMSGWLGYVTVEKLSTTVERALANGAVEMMSFEIPYIGLVSVLKDSAGQEINLIEYTPRV</sequence>
<organism evidence="2 3">
    <name type="scientific">Shewanella violacea (strain JCM 10179 / CIP 106290 / LMG 19151 / DSS12)</name>
    <dbReference type="NCBI Taxonomy" id="637905"/>
    <lineage>
        <taxon>Bacteria</taxon>
        <taxon>Pseudomonadati</taxon>
        <taxon>Pseudomonadota</taxon>
        <taxon>Gammaproteobacteria</taxon>
        <taxon>Alteromonadales</taxon>
        <taxon>Shewanellaceae</taxon>
        <taxon>Shewanella</taxon>
    </lineage>
</organism>
<evidence type="ECO:0000313" key="3">
    <source>
        <dbReference type="Proteomes" id="UP000002350"/>
    </source>
</evidence>
<dbReference type="Proteomes" id="UP000002350">
    <property type="component" value="Chromosome"/>
</dbReference>